<dbReference type="GO" id="GO:0003677">
    <property type="term" value="F:DNA binding"/>
    <property type="evidence" value="ECO:0007669"/>
    <property type="project" value="UniProtKB-KW"/>
</dbReference>
<evidence type="ECO:0000313" key="6">
    <source>
        <dbReference type="Proteomes" id="UP001179540"/>
    </source>
</evidence>
<sequence>MTAKNKNKTTPWVRLGDYIEECDERNTTLAVTLSQGISNTKVFQEPKQVSANSKSDKIVRKGFFAYNRATTRNGDKISIAYRMGEDCTVSSAYCVFKIIAEDILNPNFLWLWFSRPEFDRYARYMSQGSAHEFFDWEELCRVQIPLPSLEVQQELVDTYTGLQRLAEDNEALIAPLTEACQAFIVDCQKKYPTVELGKYIEEYDERNTEGKYTLDDVRGISTDKKFISTKANMDGVSLTSYKVVNPSGFVYVADTSRRGDKMALAHNNTEQSLLVSSVYTVFYIKDGLLPEYLYLLLSRSEFDRYARFNSWGSARETFDWTELCRVSIALPPPEVQQSIVNLYHCIEEAKKIASEARAQLQTLCPALIQYAEYN</sequence>
<evidence type="ECO:0000256" key="3">
    <source>
        <dbReference type="ARBA" id="ARBA00023125"/>
    </source>
</evidence>
<dbReference type="REBASE" id="688080">
    <property type="entry name" value="S.Pgi1oldORF5655P"/>
</dbReference>
<keyword evidence="5" id="KW-0255">Endonuclease</keyword>
<dbReference type="AlphaFoldDB" id="A0AAE9XBU1"/>
<keyword evidence="5" id="KW-0540">Nuclease</keyword>
<evidence type="ECO:0000313" key="5">
    <source>
        <dbReference type="EMBL" id="WCG00104.1"/>
    </source>
</evidence>
<keyword evidence="5" id="KW-0378">Hydrolase</keyword>
<evidence type="ECO:0000256" key="2">
    <source>
        <dbReference type="ARBA" id="ARBA00022747"/>
    </source>
</evidence>
<accession>A0AAE9XBU1</accession>
<keyword evidence="2" id="KW-0680">Restriction system</keyword>
<organism evidence="5 6">
    <name type="scientific">Porphyromonas gingivalis</name>
    <name type="common">Bacteroides gingivalis</name>
    <dbReference type="NCBI Taxonomy" id="837"/>
    <lineage>
        <taxon>Bacteria</taxon>
        <taxon>Pseudomonadati</taxon>
        <taxon>Bacteroidota</taxon>
        <taxon>Bacteroidia</taxon>
        <taxon>Bacteroidales</taxon>
        <taxon>Porphyromonadaceae</taxon>
        <taxon>Porphyromonas</taxon>
    </lineage>
</organism>
<dbReference type="InterPro" id="IPR052021">
    <property type="entry name" value="Type-I_RS_S_subunit"/>
</dbReference>
<feature type="domain" description="Type I restriction modification DNA specificity" evidence="4">
    <location>
        <begin position="50"/>
        <end position="163"/>
    </location>
</feature>
<protein>
    <submittedName>
        <fullName evidence="5">Restriction endonuclease subunit S</fullName>
    </submittedName>
</protein>
<evidence type="ECO:0000256" key="1">
    <source>
        <dbReference type="ARBA" id="ARBA00010923"/>
    </source>
</evidence>
<dbReference type="InterPro" id="IPR044946">
    <property type="entry name" value="Restrct_endonuc_typeI_TRD_sf"/>
</dbReference>
<dbReference type="Proteomes" id="UP001179540">
    <property type="component" value="Chromosome"/>
</dbReference>
<evidence type="ECO:0000259" key="4">
    <source>
        <dbReference type="Pfam" id="PF01420"/>
    </source>
</evidence>
<proteinExistence type="inferred from homology"/>
<dbReference type="GO" id="GO:0004519">
    <property type="term" value="F:endonuclease activity"/>
    <property type="evidence" value="ECO:0007669"/>
    <property type="project" value="UniProtKB-KW"/>
</dbReference>
<keyword evidence="3" id="KW-0238">DNA-binding</keyword>
<dbReference type="Gene3D" id="3.90.220.20">
    <property type="entry name" value="DNA methylase specificity domains"/>
    <property type="match status" value="2"/>
</dbReference>
<reference evidence="5" key="1">
    <citation type="submission" date="2023-01" db="EMBL/GenBank/DDBJ databases">
        <title>Phages are important unrecognized players in the ecology of the oral pathogen Porphyromonas gingivalis.</title>
        <authorList>
            <person name="Matrishin C.B."/>
            <person name="Kauffman K.M."/>
        </authorList>
    </citation>
    <scope>NUCLEOTIDE SEQUENCE</scope>
    <source>
        <strain evidence="5">HG1691old</strain>
    </source>
</reference>
<dbReference type="SUPFAM" id="SSF116734">
    <property type="entry name" value="DNA methylase specificity domain"/>
    <property type="match status" value="2"/>
</dbReference>
<name>A0AAE9XBU1_PORGN</name>
<dbReference type="EMBL" id="CP116613">
    <property type="protein sequence ID" value="WCG00104.1"/>
    <property type="molecule type" value="Genomic_DNA"/>
</dbReference>
<comment type="similarity">
    <text evidence="1">Belongs to the type-I restriction system S methylase family.</text>
</comment>
<gene>
    <name evidence="5" type="ORF">NY149_05650</name>
</gene>
<dbReference type="InterPro" id="IPR000055">
    <property type="entry name" value="Restrct_endonuc_typeI_TRD"/>
</dbReference>
<dbReference type="PANTHER" id="PTHR30408:SF12">
    <property type="entry name" value="TYPE I RESTRICTION ENZYME MJAVIII SPECIFICITY SUBUNIT"/>
    <property type="match status" value="1"/>
</dbReference>
<dbReference type="Pfam" id="PF01420">
    <property type="entry name" value="Methylase_S"/>
    <property type="match status" value="1"/>
</dbReference>
<dbReference type="GO" id="GO:0009307">
    <property type="term" value="P:DNA restriction-modification system"/>
    <property type="evidence" value="ECO:0007669"/>
    <property type="project" value="UniProtKB-KW"/>
</dbReference>
<dbReference type="RefSeq" id="WP_271913819.1">
    <property type="nucleotide sequence ID" value="NZ_CP116613.1"/>
</dbReference>
<dbReference type="PANTHER" id="PTHR30408">
    <property type="entry name" value="TYPE-1 RESTRICTION ENZYME ECOKI SPECIFICITY PROTEIN"/>
    <property type="match status" value="1"/>
</dbReference>